<dbReference type="GeneTree" id="ENSGT00720000108873"/>
<organism evidence="2 3">
    <name type="scientific">Homo sapiens</name>
    <name type="common">Human</name>
    <dbReference type="NCBI Taxonomy" id="9606"/>
    <lineage>
        <taxon>Eukaryota</taxon>
        <taxon>Metazoa</taxon>
        <taxon>Chordata</taxon>
        <taxon>Craniata</taxon>
        <taxon>Vertebrata</taxon>
        <taxon>Euteleostomi</taxon>
        <taxon>Mammalia</taxon>
        <taxon>Eutheria</taxon>
        <taxon>Euarchontoglires</taxon>
        <taxon>Primates</taxon>
        <taxon>Haplorrhini</taxon>
        <taxon>Catarrhini</taxon>
        <taxon>Hominidae</taxon>
        <taxon>Homo</taxon>
    </lineage>
</organism>
<evidence type="ECO:0007829" key="4">
    <source>
        <dbReference type="PeptideAtlas" id="H0YKR8"/>
    </source>
</evidence>
<dbReference type="OrthoDB" id="63070at2759"/>
<dbReference type="MassIVE" id="H0YKR8"/>
<dbReference type="HGNC" id="HGNC:20258">
    <property type="gene designation" value="DCAF11"/>
</dbReference>
<name>H0YKR8_HUMAN</name>
<protein>
    <submittedName>
        <fullName evidence="2">DDB1 and CUL4 associated factor 11</fullName>
    </submittedName>
</protein>
<gene>
    <name evidence="2" type="primary">DCAF11</name>
</gene>
<keyword evidence="4 5" id="KW-1267">Proteomics identification</keyword>
<feature type="region of interest" description="Disordered" evidence="1">
    <location>
        <begin position="1"/>
        <end position="39"/>
    </location>
</feature>
<reference evidence="2" key="6">
    <citation type="submission" date="2025-05" db="UniProtKB">
        <authorList>
            <consortium name="Ensembl"/>
        </authorList>
    </citation>
    <scope>IDENTIFICATION</scope>
</reference>
<dbReference type="ChiTaRS" id="DCAF11">
    <property type="organism name" value="human"/>
</dbReference>
<dbReference type="OpenTargets" id="ENSG00000100897"/>
<reference evidence="2 3" key="2">
    <citation type="journal article" date="2003" name="Nature">
        <title>The DNA sequence and analysis of human chromosome 14.</title>
        <authorList>
            <person name="Heilig R."/>
            <person name="Eckenberg R."/>
            <person name="Petit J.L."/>
            <person name="Fonknechten N."/>
            <person name="Da Silva C."/>
            <person name="Cattolico L."/>
            <person name="Levy M."/>
            <person name="Barbe V."/>
            <person name="de Berardinis V."/>
            <person name="Ureta-Vidal A."/>
            <person name="Pelletier E."/>
            <person name="Vico V."/>
            <person name="Anthouard V."/>
            <person name="Rowen L."/>
            <person name="Madan A."/>
            <person name="Qin S."/>
            <person name="Sun H."/>
            <person name="Du H."/>
            <person name="Pepin K."/>
            <person name="Artiguenave F."/>
            <person name="Robert C."/>
            <person name="Cruaud C."/>
            <person name="Bruls T."/>
            <person name="Jaillon O."/>
            <person name="Friedlander L."/>
            <person name="Samson G."/>
            <person name="Brottier P."/>
            <person name="Cure S."/>
            <person name="Segurens B."/>
            <person name="Aniere F."/>
            <person name="Samain S."/>
            <person name="Crespeau H."/>
            <person name="Abbasi N."/>
            <person name="Aiach N."/>
            <person name="Boscus D."/>
            <person name="Dickhoff R."/>
            <person name="Dors M."/>
            <person name="Dubois I."/>
            <person name="Friedman C."/>
            <person name="Gouyvenoux M."/>
            <person name="James R."/>
            <person name="Madan A."/>
            <person name="Mairey-Estrada B."/>
            <person name="Mangenot S."/>
            <person name="Martins N."/>
            <person name="Menard M."/>
            <person name="Oztas S."/>
            <person name="Ratcliffe A."/>
            <person name="Shaffer T."/>
            <person name="Trask B."/>
            <person name="Vacherie B."/>
            <person name="Bellemere C."/>
            <person name="Belser C."/>
            <person name="Besnard-Gonnet M."/>
            <person name="Bartol-Mavel D."/>
            <person name="Boutard M."/>
            <person name="Briez-Silla S."/>
            <person name="Combette S."/>
            <person name="Dufosse-Laurent V."/>
            <person name="Ferron C."/>
            <person name="Lechaplais C."/>
            <person name="Louesse C."/>
            <person name="Muselet D."/>
            <person name="Magdelenat G."/>
            <person name="Pateau E."/>
            <person name="Petit E."/>
            <person name="Sirvain-Trukniewicz P."/>
            <person name="Trybou A."/>
            <person name="Vega-Czarny N."/>
            <person name="Bataille E."/>
            <person name="Bluet E."/>
            <person name="Bordelais I."/>
            <person name="Dubois M."/>
            <person name="Dumont C."/>
            <person name="Guerin T."/>
            <person name="Haffray S."/>
            <person name="Hammadi R."/>
            <person name="Muanga J."/>
            <person name="Pellouin V."/>
            <person name="Robert D."/>
            <person name="Wunderle E."/>
            <person name="Gauguet G."/>
            <person name="Roy A."/>
            <person name="Sainte-Marthe L."/>
            <person name="Verdier J."/>
            <person name="Verdier-Discala C."/>
            <person name="Hillier L."/>
            <person name="Fulton L."/>
            <person name="McPherson J."/>
            <person name="Matsuda F."/>
            <person name="Wilson R."/>
            <person name="Scarpelli C."/>
            <person name="Gyapay G."/>
            <person name="Wincker P."/>
            <person name="Saurin W."/>
            <person name="Quetier F."/>
            <person name="Waterston R."/>
            <person name="Hood L."/>
            <person name="Weissenbach J."/>
        </authorList>
    </citation>
    <scope>NUCLEOTIDE SEQUENCE [LARGE SCALE GENOMIC DNA]</scope>
</reference>
<dbReference type="UCSC" id="uc058zwp.1">
    <property type="organism name" value="human"/>
</dbReference>
<reference evidence="7" key="5">
    <citation type="journal article" date="2014" name="J. Proteomics">
        <title>An enzyme assisted RP-RPLC approach for in-depth analysis of human liver phosphoproteome.</title>
        <authorList>
            <person name="Bian Y."/>
            <person name="Song C."/>
            <person name="Cheng K."/>
            <person name="Dong M."/>
            <person name="Wang F."/>
            <person name="Huang J."/>
            <person name="Sun D."/>
            <person name="Wang L."/>
            <person name="Ye M."/>
            <person name="Zou H."/>
        </authorList>
    </citation>
    <scope>IDENTIFICATION BY MASS SPECTROMETRY [LARGE SCALE ANALYSIS]</scope>
</reference>
<keyword evidence="3" id="KW-1185">Reference proteome</keyword>
<proteinExistence type="evidence at protein level"/>
<dbReference type="EMBL" id="AL136295">
    <property type="status" value="NOT_ANNOTATED_CDS"/>
    <property type="molecule type" value="Genomic_DNA"/>
</dbReference>
<evidence type="ECO:0007829" key="7">
    <source>
        <dbReference type="PubMed" id="24275569"/>
    </source>
</evidence>
<evidence type="ECO:0000256" key="1">
    <source>
        <dbReference type="SAM" id="MobiDB-lite"/>
    </source>
</evidence>
<dbReference type="Proteomes" id="UP000005640">
    <property type="component" value="Chromosome 14"/>
</dbReference>
<sequence>MGSRNSSSAGSGSGDPSEGLPRRGAGLRRSEEEEEEDEDVDLAQVLAYLLRRGQVRLVQGGGAANLQFIQALLDSEEENDRAWDGRLGDRYNPPVDATPDTRELEFNEIKTQVELATGQLGLRRAAQKHSFPRMLHQRERGL</sequence>
<dbReference type="ExpressionAtlas" id="H0YKR8">
    <property type="expression patterns" value="baseline and differential"/>
</dbReference>
<dbReference type="Antibodypedia" id="22622">
    <property type="antibodies" value="86 antibodies from 19 providers"/>
</dbReference>
<accession>H0YKR8</accession>
<evidence type="ECO:0000313" key="2">
    <source>
        <dbReference type="Ensembl" id="ENSP00000452915.1"/>
    </source>
</evidence>
<evidence type="ECO:0000313" key="3">
    <source>
        <dbReference type="Proteomes" id="UP000005640"/>
    </source>
</evidence>
<dbReference type="OMA" id="EHTFPQM"/>
<reference evidence="2" key="1">
    <citation type="journal article" date="2001" name="Nature">
        <title>Initial sequencing and analysis of the human genome.</title>
        <authorList>
            <consortium name="International Human Genome Sequencing Consortium"/>
            <person name="Lander E.S."/>
            <person name="Linton L.M."/>
            <person name="Birren B."/>
            <person name="Nusbaum C."/>
            <person name="Zody M.C."/>
            <person name="Baldwin J."/>
            <person name="Devon K."/>
            <person name="Dewar K."/>
            <person name="Doyle M."/>
            <person name="FitzHugh W."/>
            <person name="Funke R."/>
            <person name="Gage D."/>
            <person name="Harris K."/>
            <person name="Heaford A."/>
            <person name="Howland J."/>
            <person name="Kann L."/>
            <person name="Lehoczky J."/>
            <person name="LeVine R."/>
            <person name="McEwan P."/>
            <person name="McKernan K."/>
            <person name="Meldrim J."/>
            <person name="Mesirov J.P."/>
            <person name="Miranda C."/>
            <person name="Morris W."/>
            <person name="Naylor J."/>
            <person name="Raymond C."/>
            <person name="Rosetti M."/>
            <person name="Santos R."/>
            <person name="Sheridan A."/>
            <person name="Sougnez C."/>
            <person name="Stange-Thomann N."/>
            <person name="Stojanovic N."/>
            <person name="Subramanian A."/>
            <person name="Wyman D."/>
            <person name="Rogers J."/>
            <person name="Sulston J."/>
            <person name="Ainscough R."/>
            <person name="Beck S."/>
            <person name="Bentley D."/>
            <person name="Burton J."/>
            <person name="Clee C."/>
            <person name="Carter N."/>
            <person name="Coulson A."/>
            <person name="Deadman R."/>
            <person name="Deloukas P."/>
            <person name="Dunham A."/>
            <person name="Dunham I."/>
            <person name="Durbin R."/>
            <person name="French L."/>
            <person name="Grafham D."/>
            <person name="Gregory S."/>
            <person name="Hubbard T."/>
            <person name="Humphray S."/>
            <person name="Hunt A."/>
            <person name="Jones M."/>
            <person name="Lloyd C."/>
            <person name="McMurray A."/>
            <person name="Matthews L."/>
            <person name="Mercer S."/>
            <person name="Milne S."/>
            <person name="Mullikin J.C."/>
            <person name="Mungall A."/>
            <person name="Plumb R."/>
            <person name="Ross M."/>
            <person name="Shownkeen R."/>
            <person name="Sims S."/>
            <person name="Waterston R.H."/>
            <person name="Wilson R.K."/>
            <person name="Hillier L.W."/>
            <person name="McPherson J.D."/>
            <person name="Marra M.A."/>
            <person name="Mardis E.R."/>
            <person name="Fulton L.A."/>
            <person name="Chinwalla A.T."/>
            <person name="Pepin K.H."/>
            <person name="Gish W.R."/>
            <person name="Chissoe S.L."/>
            <person name="Wendl M.C."/>
            <person name="Delehaunty K.D."/>
            <person name="Miner T.L."/>
            <person name="Delehaunty A."/>
            <person name="Kramer J.B."/>
            <person name="Cook L.L."/>
            <person name="Fulton R.S."/>
            <person name="Johnson D.L."/>
            <person name="Minx P.J."/>
            <person name="Clifton S.W."/>
            <person name="Hawkins T."/>
            <person name="Branscomb E."/>
            <person name="Predki P."/>
            <person name="Richardson P."/>
            <person name="Wenning S."/>
            <person name="Slezak T."/>
            <person name="Doggett N."/>
            <person name="Cheng J.F."/>
            <person name="Olsen A."/>
            <person name="Lucas S."/>
            <person name="Elkin C."/>
            <person name="Uberbacher E."/>
            <person name="Frazier M."/>
            <person name="Gibbs R.A."/>
            <person name="Muzny D.M."/>
            <person name="Scherer S.E."/>
            <person name="Bouck J.B."/>
            <person name="Sodergren E.J."/>
            <person name="Worley K.C."/>
            <person name="Rives C.M."/>
            <person name="Gorrell J.H."/>
            <person name="Metzker M.L."/>
            <person name="Naylor S.L."/>
            <person name="Kucherlapati R.S."/>
            <person name="Nelson D.L."/>
            <person name="Weinstock G.M."/>
            <person name="Sakaki Y."/>
            <person name="Fujiyama A."/>
            <person name="Hattori M."/>
            <person name="Yada T."/>
            <person name="Toyoda A."/>
            <person name="Itoh T."/>
            <person name="Kawagoe C."/>
            <person name="Watanabe H."/>
            <person name="Totoki Y."/>
            <person name="Taylor T."/>
            <person name="Weissenbach J."/>
            <person name="Heilig R."/>
            <person name="Saurin W."/>
            <person name="Artiguenave F."/>
            <person name="Brottier P."/>
            <person name="Bruls T."/>
            <person name="Pelletier E."/>
            <person name="Robert C."/>
            <person name="Wincker P."/>
            <person name="Smith D.R."/>
            <person name="Doucette-Stamm L."/>
            <person name="Rubenfield M."/>
            <person name="Weinstock K."/>
            <person name="Lee H.M."/>
            <person name="Dubois J."/>
            <person name="Rosenthal A."/>
            <person name="Platzer M."/>
            <person name="Nyakatura G."/>
            <person name="Taudien S."/>
            <person name="Rump A."/>
            <person name="Yang H."/>
            <person name="Yu J."/>
            <person name="Wang J."/>
            <person name="Huang G."/>
            <person name="Gu J."/>
            <person name="Hood L."/>
            <person name="Rowen L."/>
            <person name="Madan A."/>
            <person name="Qin S."/>
            <person name="Davis R.W."/>
            <person name="Federspiel N.A."/>
            <person name="Abola A.P."/>
            <person name="Proctor M.J."/>
            <person name="Myers R.M."/>
            <person name="Schmutz J."/>
            <person name="Dickson M."/>
            <person name="Grimwood J."/>
            <person name="Cox D.R."/>
            <person name="Olson M.V."/>
            <person name="Kaul R."/>
            <person name="Raymond C."/>
            <person name="Shimizu N."/>
            <person name="Kawasaki K."/>
            <person name="Minoshima S."/>
            <person name="Evans G.A."/>
            <person name="Athanasiou M."/>
            <person name="Schultz R."/>
            <person name="Roe B.A."/>
            <person name="Chen F."/>
            <person name="Pan H."/>
            <person name="Ramser J."/>
            <person name="Lehrach H."/>
            <person name="Reinhardt R."/>
            <person name="McCombie W.R."/>
            <person name="de la Bastide M."/>
            <person name="Dedhia N."/>
            <person name="Blocker H."/>
            <person name="Hornischer K."/>
            <person name="Nordsiek G."/>
            <person name="Agarwala R."/>
            <person name="Aravind L."/>
            <person name="Bailey J.A."/>
            <person name="Bateman A."/>
            <person name="Batzoglou S."/>
            <person name="Birney E."/>
            <person name="Bork P."/>
            <person name="Brown D.G."/>
            <person name="Burge C.B."/>
            <person name="Cerutti L."/>
            <person name="Chen H.C."/>
            <person name="Church D."/>
            <person name="Clamp M."/>
            <person name="Copley R.R."/>
            <person name="Doerks T."/>
            <person name="Eddy S.R."/>
            <person name="Eichler E.E."/>
            <person name="Furey T.S."/>
            <person name="Galagan J."/>
            <person name="Gilbert J.G."/>
            <person name="Harmon C."/>
            <person name="Hayashizaki Y."/>
            <person name="Haussler D."/>
            <person name="Hermjakob H."/>
            <person name="Hokamp K."/>
            <person name="Jang W."/>
            <person name="Johnson L.S."/>
            <person name="Jones T.A."/>
            <person name="Kasif S."/>
            <person name="Kaspryzk A."/>
            <person name="Kennedy S."/>
            <person name="Kent W.J."/>
            <person name="Kitts P."/>
            <person name="Koonin E.V."/>
            <person name="Korf I."/>
            <person name="Kulp D."/>
            <person name="Lancet D."/>
            <person name="Lowe T.M."/>
            <person name="McLysaght A."/>
            <person name="Mikkelsen T."/>
            <person name="Moran J.V."/>
            <person name="Mulder N."/>
            <person name="Pollara V.J."/>
            <person name="Ponting C.P."/>
            <person name="Schuler G."/>
            <person name="Schultz J."/>
            <person name="Slater G."/>
            <person name="Smit A.F."/>
            <person name="Stupka E."/>
            <person name="Szustakowski J."/>
            <person name="Thierry-Mieg D."/>
            <person name="Thierry-Mieg J."/>
            <person name="Wagner L."/>
            <person name="Wallis J."/>
            <person name="Wheeler R."/>
            <person name="Williams A."/>
            <person name="Wolf Y.I."/>
            <person name="Wolfe K.H."/>
            <person name="Yang S.P."/>
            <person name="Yeh R.F."/>
            <person name="Collins F."/>
            <person name="Guyer M.S."/>
            <person name="Peterson J."/>
            <person name="Felsenfeld A."/>
            <person name="Wetterstrand K.A."/>
            <person name="Patrinos A."/>
            <person name="Morgan M.J."/>
            <person name="de Jong P."/>
            <person name="Catanese J.J."/>
            <person name="Osoegawa K."/>
            <person name="Shizuya H."/>
            <person name="Choi S."/>
            <person name="Chen Y.J."/>
        </authorList>
    </citation>
    <scope>NUCLEOTIDE SEQUENCE [LARGE SCALE GENOMIC DNA]</scope>
</reference>
<feature type="non-terminal residue" evidence="2">
    <location>
        <position position="142"/>
    </location>
</feature>
<dbReference type="AlphaFoldDB" id="H0YKR8"/>
<dbReference type="Ensembl" id="ENST00000559593.5">
    <property type="protein sequence ID" value="ENSP00000452915.1"/>
    <property type="gene ID" value="ENSG00000100897.18"/>
</dbReference>
<dbReference type="Ensembl" id="ENST00000645157.1">
    <property type="protein sequence ID" value="ENSP00000494620.1"/>
    <property type="gene ID" value="ENSG00000284796.3"/>
</dbReference>
<reference evidence="6" key="4">
    <citation type="journal article" date="2013" name="J. Proteome Res.">
        <title>Toward a comprehensive characterization of a human cancer cell phosphoproteome.</title>
        <authorList>
            <person name="Zhou H."/>
            <person name="Di Palma S."/>
            <person name="Preisinger C."/>
            <person name="Peng M."/>
            <person name="Polat A.N."/>
            <person name="Heck A.J."/>
            <person name="Mohammed S."/>
        </authorList>
    </citation>
    <scope>IDENTIFICATION BY MASS SPECTROMETRY [LARGE SCALE ANALYSIS]</scope>
</reference>
<reference evidence="2" key="3">
    <citation type="journal article" date="2004" name="Nature">
        <title>Finishing the euchromatic sequence of the human genome.</title>
        <authorList>
            <consortium name="International Human Genome Sequencing Consortium"/>
        </authorList>
    </citation>
    <scope>NUCLEOTIDE SEQUENCE [LARGE SCALE GENOMIC DNA]</scope>
</reference>
<evidence type="ECO:0007829" key="5">
    <source>
        <dbReference type="ProteomicsDB" id="H0YKR8"/>
    </source>
</evidence>
<dbReference type="SMR" id="H0YKR8"/>
<feature type="compositionally biased region" description="Low complexity" evidence="1">
    <location>
        <begin position="1"/>
        <end position="19"/>
    </location>
</feature>
<evidence type="ECO:0007829" key="6">
    <source>
        <dbReference type="PubMed" id="23186163"/>
    </source>
</evidence>
<dbReference type="ProteomicsDB" id="39733"/>
<dbReference type="Bgee" id="ENSG00000100897">
    <property type="expression patterns" value="Expressed in right lobe of liver and 107 other cell types or tissues"/>
</dbReference>
<dbReference type="VEuPathDB" id="HostDB:ENSG00000100897"/>